<proteinExistence type="inferred from homology"/>
<organism evidence="5 6">
    <name type="scientific">Smittium angustum</name>
    <dbReference type="NCBI Taxonomy" id="133377"/>
    <lineage>
        <taxon>Eukaryota</taxon>
        <taxon>Fungi</taxon>
        <taxon>Fungi incertae sedis</taxon>
        <taxon>Zoopagomycota</taxon>
        <taxon>Kickxellomycotina</taxon>
        <taxon>Harpellomycetes</taxon>
        <taxon>Harpellales</taxon>
        <taxon>Legeriomycetaceae</taxon>
        <taxon>Smittium</taxon>
    </lineage>
</organism>
<feature type="transmembrane region" description="Helical" evidence="3">
    <location>
        <begin position="285"/>
        <end position="301"/>
    </location>
</feature>
<keyword evidence="3" id="KW-0472">Membrane</keyword>
<keyword evidence="3" id="KW-1133">Transmembrane helix</keyword>
<evidence type="ECO:0000313" key="6">
    <source>
        <dbReference type="Proteomes" id="UP000245591"/>
    </source>
</evidence>
<dbReference type="InterPro" id="IPR010619">
    <property type="entry name" value="ThrE-like_N"/>
</dbReference>
<comment type="similarity">
    <text evidence="1">Belongs to the ThrE exporter (TC 2.A.79) family.</text>
</comment>
<keyword evidence="3" id="KW-0812">Transmembrane</keyword>
<dbReference type="PANTHER" id="PTHR31082:SF4">
    <property type="entry name" value="PHEROMONE-REGULATED MEMBRANE PROTEIN 10"/>
    <property type="match status" value="1"/>
</dbReference>
<evidence type="ECO:0000256" key="3">
    <source>
        <dbReference type="SAM" id="Phobius"/>
    </source>
</evidence>
<comment type="caution">
    <text evidence="5">The sequence shown here is derived from an EMBL/GenBank/DDBJ whole genome shotgun (WGS) entry which is preliminary data.</text>
</comment>
<evidence type="ECO:0000256" key="1">
    <source>
        <dbReference type="ARBA" id="ARBA00034125"/>
    </source>
</evidence>
<feature type="transmembrane region" description="Helical" evidence="3">
    <location>
        <begin position="331"/>
        <end position="349"/>
    </location>
</feature>
<feature type="transmembrane region" description="Helical" evidence="3">
    <location>
        <begin position="413"/>
        <end position="430"/>
    </location>
</feature>
<evidence type="ECO:0000259" key="4">
    <source>
        <dbReference type="Pfam" id="PF06738"/>
    </source>
</evidence>
<feature type="transmembrane region" description="Helical" evidence="3">
    <location>
        <begin position="437"/>
        <end position="454"/>
    </location>
</feature>
<accession>A0A2U1J9V0</accession>
<keyword evidence="6" id="KW-1185">Reference proteome</keyword>
<dbReference type="EMBL" id="MBFU01000136">
    <property type="protein sequence ID" value="PWA01738.1"/>
    <property type="molecule type" value="Genomic_DNA"/>
</dbReference>
<dbReference type="Proteomes" id="UP000245591">
    <property type="component" value="Unassembled WGS sequence"/>
</dbReference>
<evidence type="ECO:0000256" key="2">
    <source>
        <dbReference type="SAM" id="MobiDB-lite"/>
    </source>
</evidence>
<feature type="domain" description="Threonine/serine exporter-like N-terminal" evidence="4">
    <location>
        <begin position="150"/>
        <end position="385"/>
    </location>
</feature>
<feature type="transmembrane region" description="Helical" evidence="3">
    <location>
        <begin position="257"/>
        <end position="279"/>
    </location>
</feature>
<dbReference type="Pfam" id="PF06738">
    <property type="entry name" value="ThrE"/>
    <property type="match status" value="1"/>
</dbReference>
<sequence>MSKKGKLLEVKYGTEMWIVWCLISSHWLHKLPNNQLAQNSKSVIIASPSDKIDDGMNPYSIKEKKPFTKPKPKKTSAPNQNELKAQLDCSFQNNKNIVPIAEPSFSPHTTINVPLQITSNNTTINEIQNQNNEIKSSLNSAHEISLYQQFLVEVGQRMGEYGCPIYRLETNLDRTAKCLGLDASFAAFPGFILIFLGDSKKTMSSETKVVKLVQNFDMMKLELVDTLIDNVVKGKISVSEGISQLPIIKKLAPIYPWYIKMLSYALASMGVAPLAFSGGWKETCLSFFMGAIVYLLELFGTKCTEFRNLVEFTSALVIGFVAASLSDYVCYGSVVLSSLVVLLPGMIMTNGFIEISARSKIVGTISVFYAIIVMLLLTFGLQVGKTLQTIIFKKSNSLNLSIDISKCVPMDNLWWILFFPISILSINVMINTPLKRWPLTIFTSSLMFGTFLLFNFVFKINQFATISASFILGLSANIISRFNGIPPFISILPSTMILVPGSVGVRSFSAIFDGESGIDLISRILFTCLSIMIGIFASTFFVYTKGKKKSVLISL</sequence>
<dbReference type="InterPro" id="IPR051361">
    <property type="entry name" value="ThrE/Ser_Exporter"/>
</dbReference>
<gene>
    <name evidence="5" type="ORF">BB558_002157</name>
</gene>
<name>A0A2U1J9V0_SMIAN</name>
<feature type="region of interest" description="Disordered" evidence="2">
    <location>
        <begin position="55"/>
        <end position="79"/>
    </location>
</feature>
<reference evidence="5 6" key="1">
    <citation type="journal article" date="2018" name="MBio">
        <title>Comparative Genomics Reveals the Core Gene Toolbox for the Fungus-Insect Symbiosis.</title>
        <authorList>
            <person name="Wang Y."/>
            <person name="Stata M."/>
            <person name="Wang W."/>
            <person name="Stajich J.E."/>
            <person name="White M.M."/>
            <person name="Moncalvo J.M."/>
        </authorList>
    </citation>
    <scope>NUCLEOTIDE SEQUENCE [LARGE SCALE GENOMIC DNA]</scope>
    <source>
        <strain evidence="5 6">AUS-126-30</strain>
    </source>
</reference>
<dbReference type="PANTHER" id="PTHR31082">
    <property type="entry name" value="PHEROMONE-REGULATED MEMBRANE PROTEIN 10"/>
    <property type="match status" value="1"/>
</dbReference>
<dbReference type="GO" id="GO:0022857">
    <property type="term" value="F:transmembrane transporter activity"/>
    <property type="evidence" value="ECO:0007669"/>
    <property type="project" value="InterPro"/>
</dbReference>
<feature type="transmembrane region" description="Helical" evidence="3">
    <location>
        <begin position="361"/>
        <end position="381"/>
    </location>
</feature>
<protein>
    <recommendedName>
        <fullName evidence="4">Threonine/serine exporter-like N-terminal domain-containing protein</fullName>
    </recommendedName>
</protein>
<evidence type="ECO:0000313" key="5">
    <source>
        <dbReference type="EMBL" id="PWA01738.1"/>
    </source>
</evidence>
<dbReference type="AlphaFoldDB" id="A0A2U1J9V0"/>
<feature type="transmembrane region" description="Helical" evidence="3">
    <location>
        <begin position="524"/>
        <end position="543"/>
    </location>
</feature>
<feature type="transmembrane region" description="Helical" evidence="3">
    <location>
        <begin position="308"/>
        <end position="325"/>
    </location>
</feature>